<dbReference type="RefSeq" id="XP_038058951.1">
    <property type="nucleotide sequence ID" value="XM_038203023.1"/>
</dbReference>
<dbReference type="Proteomes" id="UP000887568">
    <property type="component" value="Unplaced"/>
</dbReference>
<evidence type="ECO:0000256" key="4">
    <source>
        <dbReference type="ARBA" id="ARBA00023157"/>
    </source>
</evidence>
<keyword evidence="3" id="KW-0732">Signal</keyword>
<evidence type="ECO:0000256" key="3">
    <source>
        <dbReference type="ARBA" id="ARBA00022729"/>
    </source>
</evidence>
<feature type="domain" description="EMI" evidence="7">
    <location>
        <begin position="60"/>
        <end position="146"/>
    </location>
</feature>
<name>A0A914A6B9_PATMI</name>
<dbReference type="InterPro" id="IPR011489">
    <property type="entry name" value="EMI_domain"/>
</dbReference>
<feature type="region of interest" description="Disordered" evidence="5">
    <location>
        <begin position="172"/>
        <end position="274"/>
    </location>
</feature>
<dbReference type="GO" id="GO:0005576">
    <property type="term" value="C:extracellular region"/>
    <property type="evidence" value="ECO:0007669"/>
    <property type="project" value="UniProtKB-SubCell"/>
</dbReference>
<feature type="compositionally biased region" description="Low complexity" evidence="5">
    <location>
        <begin position="220"/>
        <end position="232"/>
    </location>
</feature>
<feature type="compositionally biased region" description="Polar residues" evidence="5">
    <location>
        <begin position="172"/>
        <end position="190"/>
    </location>
</feature>
<dbReference type="PANTHER" id="PTHR15427">
    <property type="entry name" value="EMILIN ELASTIN MICROFIBRIL INTERFACE-LOCATED PROTEIN ELASTIN MICROFIBRIL INTERFACER"/>
    <property type="match status" value="1"/>
</dbReference>
<keyword evidence="9" id="KW-1185">Reference proteome</keyword>
<dbReference type="OMA" id="DIEPMAV"/>
<dbReference type="InterPro" id="IPR050392">
    <property type="entry name" value="Collagen/C1q_domain"/>
</dbReference>
<dbReference type="PROSITE" id="PS51041">
    <property type="entry name" value="EMI"/>
    <property type="match status" value="1"/>
</dbReference>
<dbReference type="AlphaFoldDB" id="A0A914A6B9"/>
<evidence type="ECO:0000313" key="9">
    <source>
        <dbReference type="Proteomes" id="UP000887568"/>
    </source>
</evidence>
<comment type="subcellular location">
    <subcellularLocation>
        <location evidence="1">Secreted</location>
    </subcellularLocation>
</comment>
<proteinExistence type="predicted"/>
<evidence type="ECO:0000259" key="7">
    <source>
        <dbReference type="PROSITE" id="PS51041"/>
    </source>
</evidence>
<keyword evidence="2" id="KW-0964">Secreted</keyword>
<evidence type="ECO:0000256" key="6">
    <source>
        <dbReference type="SAM" id="Phobius"/>
    </source>
</evidence>
<sequence length="427" mass="45358">MEVLRNLAACGSHMAAVRRFFWTGCFALSVLYIFLPSAMCQGGTYPSQGASSGHRYRARGSNWCDFVVTRQVSCMIRNGTEMYVQRTTPDWCKYQLHSLYGSFGRKDCDKTSYRIMFRPKYYVGLRTVETTERRCCPGFNGQNCDRVCFNCTQIDELRQKVDMLLSGSHSTPLGNSQFVNHIPPDSTQPVTGHPGPEGPAGLRGPRGPSGPPGPKGDVGLPGQNGQPGAAGEPGPPGPRGPQGPQGPPGPAAPGIQGAPGEPGPPGPVGSNGDMHGLNVSAVELEALLVEIAELRSRVSFLEQVFIIQSGGIPDPSNDASMNPLFPSNPSTETTMTANPPGFPTELPDRAGRPGLPDLNTELRVPTELPADVGPVTEETSGQGETPNGLSIFPVLGDGIRLDIEPMAVGGMKESEIQNGQTDQLNVP</sequence>
<dbReference type="OrthoDB" id="10071545at2759"/>
<evidence type="ECO:0000256" key="2">
    <source>
        <dbReference type="ARBA" id="ARBA00022525"/>
    </source>
</evidence>
<keyword evidence="6" id="KW-1133">Transmembrane helix</keyword>
<evidence type="ECO:0000256" key="5">
    <source>
        <dbReference type="SAM" id="MobiDB-lite"/>
    </source>
</evidence>
<keyword evidence="6" id="KW-0812">Transmembrane</keyword>
<evidence type="ECO:0000256" key="1">
    <source>
        <dbReference type="ARBA" id="ARBA00004613"/>
    </source>
</evidence>
<dbReference type="EnsemblMetazoa" id="XM_038203023.1">
    <property type="protein sequence ID" value="XP_038058951.1"/>
    <property type="gene ID" value="LOC119730227"/>
</dbReference>
<evidence type="ECO:0000313" key="8">
    <source>
        <dbReference type="EnsemblMetazoa" id="XP_038058951.1"/>
    </source>
</evidence>
<keyword evidence="6" id="KW-0472">Membrane</keyword>
<feature type="compositionally biased region" description="Pro residues" evidence="5">
    <location>
        <begin position="233"/>
        <end position="251"/>
    </location>
</feature>
<feature type="transmembrane region" description="Helical" evidence="6">
    <location>
        <begin position="20"/>
        <end position="39"/>
    </location>
</feature>
<protein>
    <recommendedName>
        <fullName evidence="7">EMI domain-containing protein</fullName>
    </recommendedName>
</protein>
<dbReference type="GeneID" id="119730227"/>
<dbReference type="Pfam" id="PF07546">
    <property type="entry name" value="EMI"/>
    <property type="match status" value="1"/>
</dbReference>
<keyword evidence="4" id="KW-1015">Disulfide bond</keyword>
<accession>A0A914A6B9</accession>
<dbReference type="PANTHER" id="PTHR15427:SF50">
    <property type="entry name" value="COMPLEMENT C1Q TUMOR NECROSIS FACTOR-RELATED PROTEIN 2-LIKE"/>
    <property type="match status" value="1"/>
</dbReference>
<organism evidence="8 9">
    <name type="scientific">Patiria miniata</name>
    <name type="common">Bat star</name>
    <name type="synonym">Asterina miniata</name>
    <dbReference type="NCBI Taxonomy" id="46514"/>
    <lineage>
        <taxon>Eukaryota</taxon>
        <taxon>Metazoa</taxon>
        <taxon>Echinodermata</taxon>
        <taxon>Eleutherozoa</taxon>
        <taxon>Asterozoa</taxon>
        <taxon>Asteroidea</taxon>
        <taxon>Valvatacea</taxon>
        <taxon>Valvatida</taxon>
        <taxon>Asterinidae</taxon>
        <taxon>Patiria</taxon>
    </lineage>
</organism>
<reference evidence="8" key="1">
    <citation type="submission" date="2022-11" db="UniProtKB">
        <authorList>
            <consortium name="EnsemblMetazoa"/>
        </authorList>
    </citation>
    <scope>IDENTIFICATION</scope>
</reference>